<dbReference type="CDD" id="cd00063">
    <property type="entry name" value="FN3"/>
    <property type="match status" value="1"/>
</dbReference>
<accession>A0AAI9ECU0</accession>
<feature type="domain" description="Fibronectin type-III" evidence="3">
    <location>
        <begin position="91"/>
        <end position="181"/>
    </location>
</feature>
<feature type="compositionally biased region" description="Basic and acidic residues" evidence="1">
    <location>
        <begin position="517"/>
        <end position="526"/>
    </location>
</feature>
<feature type="compositionally biased region" description="Polar residues" evidence="1">
    <location>
        <begin position="1131"/>
        <end position="1142"/>
    </location>
</feature>
<feature type="compositionally biased region" description="Acidic residues" evidence="1">
    <location>
        <begin position="890"/>
        <end position="901"/>
    </location>
</feature>
<keyword evidence="2" id="KW-0472">Membrane</keyword>
<feature type="transmembrane region" description="Helical" evidence="2">
    <location>
        <begin position="48"/>
        <end position="70"/>
    </location>
</feature>
<dbReference type="SUPFAM" id="SSF49265">
    <property type="entry name" value="Fibronectin type III"/>
    <property type="match status" value="1"/>
</dbReference>
<name>A0AAI9ECU0_9PEZI</name>
<feature type="compositionally biased region" description="Polar residues" evidence="1">
    <location>
        <begin position="763"/>
        <end position="775"/>
    </location>
</feature>
<sequence length="1152" mass="125857">MAGPDAAAAAKPRRNPFLALVDGSDSSNPLPLLDPVWLSRTFNVAQTVMLPFAFYFKPVIVLVAVTWLFYRAYQVLNKPLEELAGLLGFDIPSAPVIDLASIKADGAIVHWSLPDKQKYKSSFKFEVHLNGDVIGTLSIHDSAATITGLQPACFYVLRVSLINNVDFSSRSDPIRFRTKPATSGDFFAVGADGHDTDHDGLPEPIPRITAFKGLKNIAPASNATIPMHREGSTGLVPRRSIRRASPSAVTVDKHDPPTEESEAPEGAETIQQLTEKLDAIRREIEEAEKVSREEDEEEARQKDALSSERDDLKAQMNEKEKASRNLKREVNTLERQNTAAQNERTKQERILQQRKHERQKLNDDIVRWTREAEEMKTDLDHIRHEKDEHLLKMEDEKQSLRKQHEDELTAIRVLDEEMKEKSTEIKKIERAMKNSSPFASEPEPNLVQQLQQDAEEKRQWDTHYAQMQQQYTIAYQKLEQAKIFHREQVAYLESLRARRKQEEQAAHIASPPPTLERPLRRGDSQRSRRAQSGHSSSDSPRMGGFPITSAPFVPAATSTASMFSSAPFLNIQNGMTISAPTEEITMSEEEREHLTGGAPMSPEAGAQYLPTNLFGDGEDRPSTGSIGPIPGLGSLPGLPGIPGPSTQPVHEYPGPGPASPASASSRSASVFASPHASQQNLYIGSPEQFMDADRRSVRSNRSNRATSGGGAGSRFSGMFGIKQRAKTTSADEGPALGKAQSHSMPRQDQGTPGIDSNSRKRNSSISASVFSNPSVNGDGMFEGPQPPPLSRSRRALNFFSRDKTNDGWPSAFRRPASPRPDSTHSTELPRPSMDSSRWGIDTWPSNDAAGGARSSPLAFGAPGWNTPQQSRLFGSRHPSRRPSVQQGNDPPEDILEDDDSDFHDSYRAAQLGAIGTKPPAGSKKAEKAAVTSSPDGTRLNPAAKDFKSFFSSMKLTKDKSKDGTASSSGTPNLDKGEFDESPPHSRKSKDTRDTYSMTTNESSLAESSRNSVDLAGTPSYSTSDAPAPSPMLAGSSGKESFMQKLSRKSSSSKFTMPTFKREKTARQQDPPTSAPLRAEAEEDGEEMSASVGSMPAKEKEKEGSNRGSVRNWSSVLKLGKSSGGSSKKGNETPSVSGMSLTSAEGEEQEAEE</sequence>
<feature type="compositionally biased region" description="Low complexity" evidence="1">
    <location>
        <begin position="622"/>
        <end position="646"/>
    </location>
</feature>
<dbReference type="InterPro" id="IPR036116">
    <property type="entry name" value="FN3_sf"/>
</dbReference>
<evidence type="ECO:0000256" key="2">
    <source>
        <dbReference type="SAM" id="Phobius"/>
    </source>
</evidence>
<feature type="region of interest" description="Disordered" evidence="1">
    <location>
        <begin position="286"/>
        <end position="360"/>
    </location>
</feature>
<dbReference type="Gene3D" id="2.60.40.10">
    <property type="entry name" value="Immunoglobulins"/>
    <property type="match status" value="1"/>
</dbReference>
<keyword evidence="2" id="KW-0812">Transmembrane</keyword>
<feature type="region of interest" description="Disordered" evidence="1">
    <location>
        <begin position="502"/>
        <end position="546"/>
    </location>
</feature>
<dbReference type="Proteomes" id="UP001296104">
    <property type="component" value="Unassembled WGS sequence"/>
</dbReference>
<keyword evidence="5" id="KW-1185">Reference proteome</keyword>
<feature type="compositionally biased region" description="Polar residues" evidence="1">
    <location>
        <begin position="740"/>
        <end position="756"/>
    </location>
</feature>
<feature type="compositionally biased region" description="Polar residues" evidence="1">
    <location>
        <begin position="530"/>
        <end position="539"/>
    </location>
</feature>
<protein>
    <recommendedName>
        <fullName evidence="3">Fibronectin type-III domain-containing protein</fullName>
    </recommendedName>
</protein>
<evidence type="ECO:0000313" key="4">
    <source>
        <dbReference type="EMBL" id="CAK4033321.1"/>
    </source>
</evidence>
<reference evidence="4" key="1">
    <citation type="submission" date="2023-11" db="EMBL/GenBank/DDBJ databases">
        <authorList>
            <person name="Alioto T."/>
            <person name="Alioto T."/>
            <person name="Gomez Garrido J."/>
        </authorList>
    </citation>
    <scope>NUCLEOTIDE SEQUENCE</scope>
</reference>
<dbReference type="PANTHER" id="PTHR23159:SF31">
    <property type="entry name" value="CENTROSOME-ASSOCIATED PROTEIN CEP250 ISOFORM X1"/>
    <property type="match status" value="1"/>
</dbReference>
<evidence type="ECO:0000313" key="5">
    <source>
        <dbReference type="Proteomes" id="UP001296104"/>
    </source>
</evidence>
<feature type="compositionally biased region" description="Polar residues" evidence="1">
    <location>
        <begin position="994"/>
        <end position="1011"/>
    </location>
</feature>
<dbReference type="PROSITE" id="PS50853">
    <property type="entry name" value="FN3"/>
    <property type="match status" value="1"/>
</dbReference>
<feature type="compositionally biased region" description="Basic and acidic residues" evidence="1">
    <location>
        <begin position="299"/>
        <end position="332"/>
    </location>
</feature>
<evidence type="ECO:0000256" key="1">
    <source>
        <dbReference type="SAM" id="MobiDB-lite"/>
    </source>
</evidence>
<dbReference type="EMBL" id="CAVMBE010000083">
    <property type="protein sequence ID" value="CAK4033321.1"/>
    <property type="molecule type" value="Genomic_DNA"/>
</dbReference>
<feature type="compositionally biased region" description="Polar residues" evidence="1">
    <location>
        <begin position="333"/>
        <end position="342"/>
    </location>
</feature>
<dbReference type="AlphaFoldDB" id="A0AAI9ECU0"/>
<feature type="region of interest" description="Disordered" evidence="1">
    <location>
        <begin position="242"/>
        <end position="270"/>
    </location>
</feature>
<organism evidence="4 5">
    <name type="scientific">Lecanosticta acicola</name>
    <dbReference type="NCBI Taxonomy" id="111012"/>
    <lineage>
        <taxon>Eukaryota</taxon>
        <taxon>Fungi</taxon>
        <taxon>Dikarya</taxon>
        <taxon>Ascomycota</taxon>
        <taxon>Pezizomycotina</taxon>
        <taxon>Dothideomycetes</taxon>
        <taxon>Dothideomycetidae</taxon>
        <taxon>Mycosphaerellales</taxon>
        <taxon>Mycosphaerellaceae</taxon>
        <taxon>Lecanosticta</taxon>
    </lineage>
</organism>
<keyword evidence="2" id="KW-1133">Transmembrane helix</keyword>
<comment type="caution">
    <text evidence="4">The sequence shown here is derived from an EMBL/GenBank/DDBJ whole genome shotgun (WGS) entry which is preliminary data.</text>
</comment>
<feature type="compositionally biased region" description="Basic and acidic residues" evidence="1">
    <location>
        <begin position="974"/>
        <end position="993"/>
    </location>
</feature>
<feature type="compositionally biased region" description="Low complexity" evidence="1">
    <location>
        <begin position="1113"/>
        <end position="1127"/>
    </location>
</feature>
<dbReference type="InterPro" id="IPR013783">
    <property type="entry name" value="Ig-like_fold"/>
</dbReference>
<evidence type="ECO:0000259" key="3">
    <source>
        <dbReference type="PROSITE" id="PS50853"/>
    </source>
</evidence>
<dbReference type="PANTHER" id="PTHR23159">
    <property type="entry name" value="CENTROSOMAL PROTEIN 2"/>
    <property type="match status" value="1"/>
</dbReference>
<feature type="compositionally biased region" description="Low complexity" evidence="1">
    <location>
        <begin position="659"/>
        <end position="674"/>
    </location>
</feature>
<feature type="region of interest" description="Disordered" evidence="1">
    <location>
        <begin position="954"/>
        <end position="1152"/>
    </location>
</feature>
<gene>
    <name evidence="4" type="ORF">LECACI_7A008479</name>
</gene>
<proteinExistence type="predicted"/>
<dbReference type="InterPro" id="IPR003961">
    <property type="entry name" value="FN3_dom"/>
</dbReference>
<feature type="region of interest" description="Disordered" evidence="1">
    <location>
        <begin position="586"/>
        <end position="942"/>
    </location>
</feature>